<comment type="function">
    <text evidence="9">As part of the replication protein A (RPA/RP-A), a single-stranded DNA-binding heterotrimeric complex, may play an essential role in DNA replication, recombination and repair. Binds and stabilizes single-stranded DNA intermediates, preventing complementary DNA reannealing and recruiting different proteins involved in DNA metabolism.</text>
</comment>
<dbReference type="Proteomes" id="UP000696485">
    <property type="component" value="Unassembled WGS sequence"/>
</dbReference>
<evidence type="ECO:0000256" key="10">
    <source>
        <dbReference type="SAM" id="MobiDB-lite"/>
    </source>
</evidence>
<dbReference type="FunFam" id="2.40.50.140:FF:000041">
    <property type="entry name" value="Replication protein A subunit"/>
    <property type="match status" value="1"/>
</dbReference>
<keyword evidence="4 9" id="KW-0479">Metal-binding</keyword>
<keyword evidence="5 9" id="KW-0863">Zinc-finger</keyword>
<evidence type="ECO:0000259" key="12">
    <source>
        <dbReference type="Pfam" id="PF04057"/>
    </source>
</evidence>
<dbReference type="Pfam" id="PF16900">
    <property type="entry name" value="REPA_OB_2"/>
    <property type="match status" value="1"/>
</dbReference>
<evidence type="ECO:0000256" key="7">
    <source>
        <dbReference type="ARBA" id="ARBA00023125"/>
    </source>
</evidence>
<dbReference type="InterPro" id="IPR031657">
    <property type="entry name" value="REPA_OB_2"/>
</dbReference>
<dbReference type="GO" id="GO:0006260">
    <property type="term" value="P:DNA replication"/>
    <property type="evidence" value="ECO:0007669"/>
    <property type="project" value="UniProtKB-KW"/>
</dbReference>
<evidence type="ECO:0000256" key="4">
    <source>
        <dbReference type="ARBA" id="ARBA00022723"/>
    </source>
</evidence>
<accession>A0A9P5SQC0</accession>
<dbReference type="FunFam" id="2.40.50.140:FF:000064">
    <property type="entry name" value="Replication protein A subunit"/>
    <property type="match status" value="1"/>
</dbReference>
<feature type="compositionally biased region" description="Low complexity" evidence="10">
    <location>
        <begin position="136"/>
        <end position="171"/>
    </location>
</feature>
<dbReference type="Pfam" id="PF01336">
    <property type="entry name" value="tRNA_anti-codon"/>
    <property type="match status" value="1"/>
</dbReference>
<dbReference type="NCBIfam" id="TIGR00617">
    <property type="entry name" value="rpa1"/>
    <property type="match status" value="1"/>
</dbReference>
<reference evidence="15" key="1">
    <citation type="journal article" date="2020" name="Fungal Divers.">
        <title>Resolving the Mortierellaceae phylogeny through synthesis of multi-gene phylogenetics and phylogenomics.</title>
        <authorList>
            <person name="Vandepol N."/>
            <person name="Liber J."/>
            <person name="Desiro A."/>
            <person name="Na H."/>
            <person name="Kennedy M."/>
            <person name="Barry K."/>
            <person name="Grigoriev I.V."/>
            <person name="Miller A.N."/>
            <person name="O'Donnell K."/>
            <person name="Stajich J.E."/>
            <person name="Bonito G."/>
        </authorList>
    </citation>
    <scope>NUCLEOTIDE SEQUENCE</scope>
    <source>
        <strain evidence="15">NVP1</strain>
    </source>
</reference>
<keyword evidence="8 9" id="KW-0539">Nucleus</keyword>
<dbReference type="InterPro" id="IPR007199">
    <property type="entry name" value="Rep_factor-A_N"/>
</dbReference>
<evidence type="ECO:0000259" key="11">
    <source>
        <dbReference type="Pfam" id="PF01336"/>
    </source>
</evidence>
<evidence type="ECO:0000313" key="15">
    <source>
        <dbReference type="EMBL" id="KAF9335953.1"/>
    </source>
</evidence>
<dbReference type="GO" id="GO:0000781">
    <property type="term" value="C:chromosome, telomeric region"/>
    <property type="evidence" value="ECO:0007669"/>
    <property type="project" value="UniProtKB-ARBA"/>
</dbReference>
<dbReference type="Gene3D" id="2.40.50.140">
    <property type="entry name" value="Nucleic acid-binding proteins"/>
    <property type="match status" value="4"/>
</dbReference>
<dbReference type="GO" id="GO:0008270">
    <property type="term" value="F:zinc ion binding"/>
    <property type="evidence" value="ECO:0007669"/>
    <property type="project" value="UniProtKB-KW"/>
</dbReference>
<proteinExistence type="inferred from homology"/>
<evidence type="ECO:0000256" key="2">
    <source>
        <dbReference type="ARBA" id="ARBA00005690"/>
    </source>
</evidence>
<dbReference type="FunFam" id="2.40.50.140:FF:000090">
    <property type="entry name" value="Replication protein A subunit"/>
    <property type="match status" value="1"/>
</dbReference>
<dbReference type="PANTHER" id="PTHR47165:SF4">
    <property type="entry name" value="OS03G0429900 PROTEIN"/>
    <property type="match status" value="1"/>
</dbReference>
<keyword evidence="7 9" id="KW-0238">DNA-binding</keyword>
<evidence type="ECO:0000313" key="16">
    <source>
        <dbReference type="Proteomes" id="UP000696485"/>
    </source>
</evidence>
<evidence type="ECO:0000256" key="1">
    <source>
        <dbReference type="ARBA" id="ARBA00004123"/>
    </source>
</evidence>
<keyword evidence="16" id="KW-1185">Reference proteome</keyword>
<dbReference type="CDD" id="cd04476">
    <property type="entry name" value="RPA1_DBD_C"/>
    <property type="match status" value="1"/>
</dbReference>
<dbReference type="InterPro" id="IPR004591">
    <property type="entry name" value="Rfa1"/>
</dbReference>
<evidence type="ECO:0000256" key="9">
    <source>
        <dbReference type="RuleBase" id="RU364130"/>
    </source>
</evidence>
<dbReference type="InterPro" id="IPR004365">
    <property type="entry name" value="NA-bd_OB_tRNA"/>
</dbReference>
<evidence type="ECO:0000256" key="5">
    <source>
        <dbReference type="ARBA" id="ARBA00022771"/>
    </source>
</evidence>
<protein>
    <recommendedName>
        <fullName evidence="9">Replication protein A subunit</fullName>
    </recommendedName>
</protein>
<feature type="region of interest" description="Disordered" evidence="10">
    <location>
        <begin position="122"/>
        <end position="180"/>
    </location>
</feature>
<dbReference type="InterPro" id="IPR047192">
    <property type="entry name" value="Euk_RPA1_DBD_C"/>
</dbReference>
<evidence type="ECO:0000259" key="13">
    <source>
        <dbReference type="Pfam" id="PF08646"/>
    </source>
</evidence>
<dbReference type="InterPro" id="IPR012340">
    <property type="entry name" value="NA-bd_OB-fold"/>
</dbReference>
<dbReference type="Pfam" id="PF04057">
    <property type="entry name" value="Rep-A_N"/>
    <property type="match status" value="1"/>
</dbReference>
<dbReference type="AlphaFoldDB" id="A0A9P5SQC0"/>
<dbReference type="InterPro" id="IPR013955">
    <property type="entry name" value="Rep_factor-A_C"/>
</dbReference>
<dbReference type="GO" id="GO:0006310">
    <property type="term" value="P:DNA recombination"/>
    <property type="evidence" value="ECO:0007669"/>
    <property type="project" value="InterPro"/>
</dbReference>
<sequence length="608" mass="67826">MTLHPSAGAIKAIFNDEVGNPVTNAPILQVLNTKMLPATSGAAANRYRTMFSDGVHVMQGIFATTLNPLIDSGAITKNSLVRVNRYTVKPIAGKKILLVVEVDVLDNVGGTFEKFGDPVHIDPEVHNQPNQSRAGQQNPYQQQQNPFQQQQNTYQQNQNPYQQNQQQNQPQIAPGGNPVFPITALNPYQNKWTIMARVTQKSDIRTWSKPNGNEGKLFSMTLTDESGEIKVTGFNQQVDDYYHMVEEGKVYFLSNAKVDFAKKQFSNVKNDYELILQRESQLILAPDNAHVPSVRYNFVNLANLSNINEKETVDIIAIIKEVGDYTNNISQKTNKPLQKRDLTLVDASGMSTRCTLWGATAETFNAGSANPVIAFKGVSVSNYGGKSLNAFGGSTFKLNPEINEAFELRAWFDQQGHNTNFQSHTSDFKAGGNAPRLTCEEFKAQAANLNPTDQLTFEVKATIVMMAKTDSTYQYAACPTKGCNKKVMEDTNSQWRCERCNQSFPEPEYRYVMGVNVGDHTSTAWIQAFNEAGQAITGKTAYELVSRPGEVKPTFDRATFKSHIFRCRAKQETYGDEAKIRYTIIDASPVNWVDESKLLLNKLKEFGV</sequence>
<feature type="domain" description="Replication factor-A protein 1 N-terminal" evidence="12">
    <location>
        <begin position="6"/>
        <end position="106"/>
    </location>
</feature>
<evidence type="ECO:0000259" key="14">
    <source>
        <dbReference type="Pfam" id="PF16900"/>
    </source>
</evidence>
<comment type="caution">
    <text evidence="15">The sequence shown here is derived from an EMBL/GenBank/DDBJ whole genome shotgun (WGS) entry which is preliminary data.</text>
</comment>
<keyword evidence="6 9" id="KW-0862">Zinc</keyword>
<dbReference type="CDD" id="cd04477">
    <property type="entry name" value="RPA1N"/>
    <property type="match status" value="1"/>
</dbReference>
<organism evidence="15 16">
    <name type="scientific">Podila minutissima</name>
    <dbReference type="NCBI Taxonomy" id="64525"/>
    <lineage>
        <taxon>Eukaryota</taxon>
        <taxon>Fungi</taxon>
        <taxon>Fungi incertae sedis</taxon>
        <taxon>Mucoromycota</taxon>
        <taxon>Mortierellomycotina</taxon>
        <taxon>Mortierellomycetes</taxon>
        <taxon>Mortierellales</taxon>
        <taxon>Mortierellaceae</taxon>
        <taxon>Podila</taxon>
    </lineage>
</organism>
<dbReference type="GO" id="GO:0005662">
    <property type="term" value="C:DNA replication factor A complex"/>
    <property type="evidence" value="ECO:0007669"/>
    <property type="project" value="UniProtKB-ARBA"/>
</dbReference>
<dbReference type="FunFam" id="2.40.50.140:FF:000117">
    <property type="entry name" value="Replication protein A subunit"/>
    <property type="match status" value="1"/>
</dbReference>
<dbReference type="EMBL" id="JAAAUY010000079">
    <property type="protein sequence ID" value="KAF9335953.1"/>
    <property type="molecule type" value="Genomic_DNA"/>
</dbReference>
<dbReference type="GO" id="GO:0006281">
    <property type="term" value="P:DNA repair"/>
    <property type="evidence" value="ECO:0007669"/>
    <property type="project" value="InterPro"/>
</dbReference>
<dbReference type="PANTHER" id="PTHR47165">
    <property type="entry name" value="OS03G0429900 PROTEIN"/>
    <property type="match status" value="1"/>
</dbReference>
<evidence type="ECO:0000256" key="8">
    <source>
        <dbReference type="ARBA" id="ARBA00023242"/>
    </source>
</evidence>
<dbReference type="GO" id="GO:0003677">
    <property type="term" value="F:DNA binding"/>
    <property type="evidence" value="ECO:0007669"/>
    <property type="project" value="UniProtKB-KW"/>
</dbReference>
<comment type="subcellular location">
    <subcellularLocation>
        <location evidence="1 9">Nucleus</location>
    </subcellularLocation>
</comment>
<dbReference type="CDD" id="cd04475">
    <property type="entry name" value="RPA1_DBD_B"/>
    <property type="match status" value="1"/>
</dbReference>
<keyword evidence="3 9" id="KW-0235">DNA replication</keyword>
<name>A0A9P5SQC0_9FUNG</name>
<evidence type="ECO:0000256" key="3">
    <source>
        <dbReference type="ARBA" id="ARBA00022705"/>
    </source>
</evidence>
<dbReference type="GO" id="GO:0007004">
    <property type="term" value="P:telomere maintenance via telomerase"/>
    <property type="evidence" value="ECO:0007669"/>
    <property type="project" value="UniProtKB-ARBA"/>
</dbReference>
<dbReference type="SUPFAM" id="SSF81995">
    <property type="entry name" value="beta-sandwich domain of Sec23/24"/>
    <property type="match status" value="1"/>
</dbReference>
<feature type="domain" description="Replication factor A C-terminal" evidence="13">
    <location>
        <begin position="457"/>
        <end position="599"/>
    </location>
</feature>
<dbReference type="SUPFAM" id="SSF50249">
    <property type="entry name" value="Nucleic acid-binding proteins"/>
    <property type="match status" value="4"/>
</dbReference>
<gene>
    <name evidence="15" type="primary">RFA1</name>
    <name evidence="15" type="ORF">BG006_010172</name>
</gene>
<comment type="similarity">
    <text evidence="2 9">Belongs to the replication factor A protein 1 family.</text>
</comment>
<feature type="domain" description="Replication protein A OB" evidence="14">
    <location>
        <begin position="301"/>
        <end position="398"/>
    </location>
</feature>
<evidence type="ECO:0000256" key="6">
    <source>
        <dbReference type="ARBA" id="ARBA00022833"/>
    </source>
</evidence>
<feature type="domain" description="OB" evidence="11">
    <location>
        <begin position="192"/>
        <end position="275"/>
    </location>
</feature>
<comment type="subunit">
    <text evidence="9">Component of the heterotrimeric canonical replication protein A complex (RPA).</text>
</comment>
<dbReference type="CDD" id="cd04474">
    <property type="entry name" value="RPA1_DBD_A"/>
    <property type="match status" value="1"/>
</dbReference>
<dbReference type="Pfam" id="PF08646">
    <property type="entry name" value="Rep_fac-A_C"/>
    <property type="match status" value="1"/>
</dbReference>